<evidence type="ECO:0000256" key="8">
    <source>
        <dbReference type="ARBA" id="ARBA00044632"/>
    </source>
</evidence>
<reference evidence="11" key="1">
    <citation type="submission" date="2016-05" db="EMBL/GenBank/DDBJ databases">
        <title>Comparative genomics of biotechnologically important yeasts.</title>
        <authorList>
            <consortium name="DOE Joint Genome Institute"/>
            <person name="Riley R."/>
            <person name="Haridas S."/>
            <person name="Wolfe K.H."/>
            <person name="Lopes M.R."/>
            <person name="Hittinger C.T."/>
            <person name="Goker M."/>
            <person name="Salamov A."/>
            <person name="Wisecaver J."/>
            <person name="Long T.M."/>
            <person name="Aerts A.L."/>
            <person name="Barry K."/>
            <person name="Choi C."/>
            <person name="Clum A."/>
            <person name="Coughlan A.Y."/>
            <person name="Deshpande S."/>
            <person name="Douglass A.P."/>
            <person name="Hanson S.J."/>
            <person name="Klenk H.-P."/>
            <person name="Labutti K."/>
            <person name="Lapidus A."/>
            <person name="Lindquist E."/>
            <person name="Lipzen A."/>
            <person name="Meier-Kolthoff J.P."/>
            <person name="Ohm R.A."/>
            <person name="Otillar R.P."/>
            <person name="Pangilinan J."/>
            <person name="Peng Y."/>
            <person name="Rokas A."/>
            <person name="Rosa C.A."/>
            <person name="Scheuner C."/>
            <person name="Sibirny A.A."/>
            <person name="Slot J.C."/>
            <person name="Stielow J.B."/>
            <person name="Sun H."/>
            <person name="Kurtzman C.P."/>
            <person name="Blackwell M."/>
            <person name="Grigoriev I.V."/>
            <person name="Jeffries T.W."/>
        </authorList>
    </citation>
    <scope>NUCLEOTIDE SEQUENCE [LARGE SCALE GENOMIC DNA]</scope>
    <source>
        <strain evidence="11">DSM 1968</strain>
    </source>
</reference>
<feature type="non-terminal residue" evidence="10">
    <location>
        <position position="228"/>
    </location>
</feature>
<evidence type="ECO:0000313" key="11">
    <source>
        <dbReference type="Proteomes" id="UP000095038"/>
    </source>
</evidence>
<dbReference type="PROSITE" id="PS01155">
    <property type="entry name" value="ENDONUCLEASE_III_2"/>
    <property type="match status" value="1"/>
</dbReference>
<evidence type="ECO:0000256" key="7">
    <source>
        <dbReference type="ARBA" id="ARBA00023295"/>
    </source>
</evidence>
<dbReference type="STRING" id="1344418.A0A1D2VLV1"/>
<keyword evidence="4" id="KW-0378">Hydrolase</keyword>
<keyword evidence="3" id="KW-0227">DNA damage</keyword>
<dbReference type="GO" id="GO:0006289">
    <property type="term" value="P:nucleotide-excision repair"/>
    <property type="evidence" value="ECO:0007669"/>
    <property type="project" value="TreeGrafter"/>
</dbReference>
<protein>
    <recommendedName>
        <fullName evidence="2">DNA-(apurinic or apyrimidinic site) lyase</fullName>
        <ecNumber evidence="2">4.2.99.18</ecNumber>
    </recommendedName>
</protein>
<dbReference type="InParanoid" id="A0A1D2VLV1"/>
<dbReference type="GO" id="GO:0140078">
    <property type="term" value="F:class I DNA-(apurinic or apyrimidinic site) endonuclease activity"/>
    <property type="evidence" value="ECO:0007669"/>
    <property type="project" value="UniProtKB-EC"/>
</dbReference>
<proteinExistence type="inferred from homology"/>
<dbReference type="RefSeq" id="XP_020048888.1">
    <property type="nucleotide sequence ID" value="XM_020189609.1"/>
</dbReference>
<dbReference type="FunCoup" id="A0A1D2VLV1">
    <property type="interactions" value="493"/>
</dbReference>
<dbReference type="GeneID" id="30963245"/>
<dbReference type="PANTHER" id="PTHR43286:SF1">
    <property type="entry name" value="ENDONUCLEASE III-LIKE PROTEIN 1"/>
    <property type="match status" value="1"/>
</dbReference>
<dbReference type="EMBL" id="KV454477">
    <property type="protein sequence ID" value="ODV62581.1"/>
    <property type="molecule type" value="Genomic_DNA"/>
</dbReference>
<evidence type="ECO:0000256" key="5">
    <source>
        <dbReference type="ARBA" id="ARBA00023204"/>
    </source>
</evidence>
<dbReference type="InterPro" id="IPR023170">
    <property type="entry name" value="HhH_base_excis_C"/>
</dbReference>
<dbReference type="HAMAP" id="MF_03183">
    <property type="entry name" value="Endonuclease_III_Nth"/>
    <property type="match status" value="1"/>
</dbReference>
<dbReference type="InterPro" id="IPR030841">
    <property type="entry name" value="NTH1"/>
</dbReference>
<dbReference type="GO" id="GO:0006285">
    <property type="term" value="P:base-excision repair, AP site formation"/>
    <property type="evidence" value="ECO:0007669"/>
    <property type="project" value="InterPro"/>
</dbReference>
<evidence type="ECO:0000256" key="2">
    <source>
        <dbReference type="ARBA" id="ARBA00012720"/>
    </source>
</evidence>
<organism evidence="10 11">
    <name type="scientific">Ascoidea rubescens DSM 1968</name>
    <dbReference type="NCBI Taxonomy" id="1344418"/>
    <lineage>
        <taxon>Eukaryota</taxon>
        <taxon>Fungi</taxon>
        <taxon>Dikarya</taxon>
        <taxon>Ascomycota</taxon>
        <taxon>Saccharomycotina</taxon>
        <taxon>Saccharomycetes</taxon>
        <taxon>Ascoideaceae</taxon>
        <taxon>Ascoidea</taxon>
    </lineage>
</organism>
<dbReference type="OrthoDB" id="2099276at2759"/>
<evidence type="ECO:0000256" key="1">
    <source>
        <dbReference type="ARBA" id="ARBA00008343"/>
    </source>
</evidence>
<accession>A0A1D2VLV1</accession>
<dbReference type="Gene3D" id="1.10.340.30">
    <property type="entry name" value="Hypothetical protein, domain 2"/>
    <property type="match status" value="1"/>
</dbReference>
<dbReference type="GO" id="GO:0005634">
    <property type="term" value="C:nucleus"/>
    <property type="evidence" value="ECO:0007669"/>
    <property type="project" value="InterPro"/>
</dbReference>
<dbReference type="AlphaFoldDB" id="A0A1D2VLV1"/>
<dbReference type="GO" id="GO:0000703">
    <property type="term" value="F:oxidized pyrimidine nucleobase lesion DNA N-glycosylase activity"/>
    <property type="evidence" value="ECO:0007669"/>
    <property type="project" value="UniProtKB-ARBA"/>
</dbReference>
<dbReference type="PANTHER" id="PTHR43286">
    <property type="entry name" value="ENDONUCLEASE III-LIKE PROTEIN 1"/>
    <property type="match status" value="1"/>
</dbReference>
<evidence type="ECO:0000256" key="3">
    <source>
        <dbReference type="ARBA" id="ARBA00022763"/>
    </source>
</evidence>
<name>A0A1D2VLV1_9ASCO</name>
<dbReference type="FunFam" id="1.10.340.30:FF:000001">
    <property type="entry name" value="Endonuclease III"/>
    <property type="match status" value="1"/>
</dbReference>
<comment type="similarity">
    <text evidence="1">Belongs to the Nth/MutY family.</text>
</comment>
<dbReference type="PIRSF" id="PIRSF001435">
    <property type="entry name" value="Nth"/>
    <property type="match status" value="1"/>
</dbReference>
<feature type="non-terminal residue" evidence="10">
    <location>
        <position position="1"/>
    </location>
</feature>
<dbReference type="EC" id="4.2.99.18" evidence="2"/>
<dbReference type="InterPro" id="IPR004036">
    <property type="entry name" value="Endonuclease-III-like_CS2"/>
</dbReference>
<evidence type="ECO:0000313" key="10">
    <source>
        <dbReference type="EMBL" id="ODV62581.1"/>
    </source>
</evidence>
<dbReference type="SMART" id="SM00478">
    <property type="entry name" value="ENDO3c"/>
    <property type="match status" value="1"/>
</dbReference>
<keyword evidence="5" id="KW-0234">DNA repair</keyword>
<dbReference type="InterPro" id="IPR011257">
    <property type="entry name" value="DNA_glycosylase"/>
</dbReference>
<feature type="domain" description="HhH-GPD" evidence="9">
    <location>
        <begin position="59"/>
        <end position="216"/>
    </location>
</feature>
<keyword evidence="7" id="KW-0326">Glycosidase</keyword>
<dbReference type="CDD" id="cd00056">
    <property type="entry name" value="ENDO3c"/>
    <property type="match status" value="1"/>
</dbReference>
<dbReference type="InterPro" id="IPR003265">
    <property type="entry name" value="HhH-GPD_domain"/>
</dbReference>
<gene>
    <name evidence="10" type="ORF">ASCRUDRAFT_19921</name>
</gene>
<evidence type="ECO:0000256" key="4">
    <source>
        <dbReference type="ARBA" id="ARBA00022801"/>
    </source>
</evidence>
<dbReference type="Gene3D" id="1.10.1670.10">
    <property type="entry name" value="Helix-hairpin-Helix base-excision DNA repair enzymes (C-terminal)"/>
    <property type="match status" value="1"/>
</dbReference>
<keyword evidence="11" id="KW-1185">Reference proteome</keyword>
<comment type="catalytic activity">
    <reaction evidence="8">
        <text>2'-deoxyribonucleotide-(2'-deoxyribose 5'-phosphate)-2'-deoxyribonucleotide-DNA = a 3'-end 2'-deoxyribonucleotide-(2,3-dehydro-2,3-deoxyribose 5'-phosphate)-DNA + a 5'-end 5'-phospho-2'-deoxyribonucleoside-DNA + H(+)</text>
        <dbReference type="Rhea" id="RHEA:66592"/>
        <dbReference type="Rhea" id="RHEA-COMP:13180"/>
        <dbReference type="Rhea" id="RHEA-COMP:16897"/>
        <dbReference type="Rhea" id="RHEA-COMP:17067"/>
        <dbReference type="ChEBI" id="CHEBI:15378"/>
        <dbReference type="ChEBI" id="CHEBI:136412"/>
        <dbReference type="ChEBI" id="CHEBI:157695"/>
        <dbReference type="ChEBI" id="CHEBI:167181"/>
        <dbReference type="EC" id="4.2.99.18"/>
    </reaction>
</comment>
<evidence type="ECO:0000259" key="9">
    <source>
        <dbReference type="SMART" id="SM00478"/>
    </source>
</evidence>
<evidence type="ECO:0000256" key="6">
    <source>
        <dbReference type="ARBA" id="ARBA00023239"/>
    </source>
</evidence>
<sequence length="228" mass="25844">PIPANFHEIYEAVKESRSRTPAPVDTVGCAILPVTLSKEYNYKLSPQNYRFQTMISLMLSAQTKDEINYYAMNNITKYLVNEKNSPDGITIESMIDLDESKLDELIFKVGFHKRKASFIKKTCEIVRDKFGSEIPKNITDITSLPGIGPKMGYLLLQSAWGIIDGIGVDVHVHRLANQWNWVKSKNPEGTREQLESWLPKNLWTEFNPNLVGFGQTICGSRGKKCNLC</sequence>
<dbReference type="SUPFAM" id="SSF48150">
    <property type="entry name" value="DNA-glycosylase"/>
    <property type="match status" value="1"/>
</dbReference>
<dbReference type="Pfam" id="PF00730">
    <property type="entry name" value="HhH-GPD"/>
    <property type="match status" value="1"/>
</dbReference>
<dbReference type="Proteomes" id="UP000095038">
    <property type="component" value="Unassembled WGS sequence"/>
</dbReference>
<keyword evidence="6" id="KW-0456">Lyase</keyword>